<accession>A0A8D9DSX8</accession>
<evidence type="ECO:0000313" key="3">
    <source>
        <dbReference type="Proteomes" id="UP000694005"/>
    </source>
</evidence>
<dbReference type="AlphaFoldDB" id="A0A8D9DSX8"/>
<keyword evidence="1" id="KW-0472">Membrane</keyword>
<sequence length="38" mass="4577">MQQHLLSYHHPSPLVIFCSFFFFVHSFVITVLYFSKTQ</sequence>
<feature type="transmembrane region" description="Helical" evidence="1">
    <location>
        <begin position="14"/>
        <end position="34"/>
    </location>
</feature>
<dbReference type="EMBL" id="LS974619">
    <property type="protein sequence ID" value="CAG7879057.1"/>
    <property type="molecule type" value="Genomic_DNA"/>
</dbReference>
<dbReference type="Proteomes" id="UP000694005">
    <property type="component" value="Chromosome A03"/>
</dbReference>
<evidence type="ECO:0000256" key="1">
    <source>
        <dbReference type="SAM" id="Phobius"/>
    </source>
</evidence>
<proteinExistence type="predicted"/>
<organism evidence="2 3">
    <name type="scientific">Brassica campestris</name>
    <name type="common">Field mustard</name>
    <dbReference type="NCBI Taxonomy" id="3711"/>
    <lineage>
        <taxon>Eukaryota</taxon>
        <taxon>Viridiplantae</taxon>
        <taxon>Streptophyta</taxon>
        <taxon>Embryophyta</taxon>
        <taxon>Tracheophyta</taxon>
        <taxon>Spermatophyta</taxon>
        <taxon>Magnoliopsida</taxon>
        <taxon>eudicotyledons</taxon>
        <taxon>Gunneridae</taxon>
        <taxon>Pentapetalae</taxon>
        <taxon>rosids</taxon>
        <taxon>malvids</taxon>
        <taxon>Brassicales</taxon>
        <taxon>Brassicaceae</taxon>
        <taxon>Brassiceae</taxon>
        <taxon>Brassica</taxon>
    </lineage>
</organism>
<protein>
    <submittedName>
        <fullName evidence="2">Uncharacterized protein</fullName>
    </submittedName>
</protein>
<reference evidence="2 3" key="1">
    <citation type="submission" date="2021-07" db="EMBL/GenBank/DDBJ databases">
        <authorList>
            <consortium name="Genoscope - CEA"/>
            <person name="William W."/>
        </authorList>
    </citation>
    <scope>NUCLEOTIDE SEQUENCE [LARGE SCALE GENOMIC DNA]</scope>
</reference>
<keyword evidence="1" id="KW-0812">Transmembrane</keyword>
<gene>
    <name evidence="2" type="ORF">BRAPAZ1V2_A03P04000.2</name>
</gene>
<evidence type="ECO:0000313" key="2">
    <source>
        <dbReference type="EMBL" id="CAG7879057.1"/>
    </source>
</evidence>
<name>A0A8D9DSX8_BRACM</name>
<dbReference type="Gramene" id="A03p04000.2_BraZ1">
    <property type="protein sequence ID" value="A03p04000.2_BraZ1.CDS.1"/>
    <property type="gene ID" value="A03g04000.2_BraZ1"/>
</dbReference>
<keyword evidence="1" id="KW-1133">Transmembrane helix</keyword>